<proteinExistence type="predicted"/>
<protein>
    <recommendedName>
        <fullName evidence="3">DUF3108 domain-containing protein</fullName>
    </recommendedName>
</protein>
<name>A0A485LZ12_9ZZZZ</name>
<feature type="region of interest" description="Disordered" evidence="1">
    <location>
        <begin position="280"/>
        <end position="300"/>
    </location>
</feature>
<dbReference type="Pfam" id="PF11306">
    <property type="entry name" value="DUF3108"/>
    <property type="match status" value="1"/>
</dbReference>
<dbReference type="AlphaFoldDB" id="A0A485LZ12"/>
<reference evidence="2" key="1">
    <citation type="submission" date="2019-03" db="EMBL/GenBank/DDBJ databases">
        <authorList>
            <person name="Hao L."/>
        </authorList>
    </citation>
    <scope>NUCLEOTIDE SEQUENCE</scope>
</reference>
<accession>A0A485LZ12</accession>
<evidence type="ECO:0000256" key="1">
    <source>
        <dbReference type="SAM" id="MobiDB-lite"/>
    </source>
</evidence>
<organism evidence="2">
    <name type="scientific">anaerobic digester metagenome</name>
    <dbReference type="NCBI Taxonomy" id="1263854"/>
    <lineage>
        <taxon>unclassified sequences</taxon>
        <taxon>metagenomes</taxon>
        <taxon>ecological metagenomes</taxon>
    </lineage>
</organism>
<evidence type="ECO:0008006" key="3">
    <source>
        <dbReference type="Google" id="ProtNLM"/>
    </source>
</evidence>
<dbReference type="InterPro" id="IPR021457">
    <property type="entry name" value="DUF3108"/>
</dbReference>
<sequence length="300" mass="34099">MRRRTKRRHILILSALIAILSVLQGASHGAVEPVAGRRASHKLPDSEFRPRLGTYYYSFKFNGLNIGTGRVIIDQKGDLFEIRFSARTSPTIDRFYKARFSGGNLTRADSLLPVRTRILSRVRSTNKDTAIHFRDDGTITSVRTESEEGEPLENKVKEIETTDFTMDPLSVVHLIREIDWKPGMEHHVQIFSGRSRYESHFTCTGEKVVEIDGQERKAWEIVQQSVKLDDEGRETEEEKRERDLKIYLSADNARDVLKIDSQRIMGHFIVLLEGFEPAAGSVGRGKGRPGTNETSREGRS</sequence>
<evidence type="ECO:0000313" key="2">
    <source>
        <dbReference type="EMBL" id="VFU13961.1"/>
    </source>
</evidence>
<gene>
    <name evidence="2" type="ORF">SCFA_230002</name>
</gene>
<dbReference type="EMBL" id="CAADRM010000085">
    <property type="protein sequence ID" value="VFU13961.1"/>
    <property type="molecule type" value="Genomic_DNA"/>
</dbReference>